<protein>
    <submittedName>
        <fullName evidence="2">PD-(D/E)XK nuclease-like domain-containing protein</fullName>
    </submittedName>
</protein>
<evidence type="ECO:0000313" key="2">
    <source>
        <dbReference type="EMBL" id="WAH44560.1"/>
    </source>
</evidence>
<accession>A0ABY6ZNY3</accession>
<dbReference type="InterPro" id="IPR011604">
    <property type="entry name" value="PDDEXK-like_dom_sf"/>
</dbReference>
<proteinExistence type="predicted"/>
<evidence type="ECO:0000259" key="1">
    <source>
        <dbReference type="Pfam" id="PF12684"/>
    </source>
</evidence>
<dbReference type="InterPro" id="IPR024432">
    <property type="entry name" value="Put_RecE_PDDEXK-like_dom"/>
</dbReference>
<keyword evidence="3" id="KW-1185">Reference proteome</keyword>
<dbReference type="Pfam" id="PF12684">
    <property type="entry name" value="DUF3799"/>
    <property type="match status" value="1"/>
</dbReference>
<evidence type="ECO:0000313" key="3">
    <source>
        <dbReference type="Proteomes" id="UP001164761"/>
    </source>
</evidence>
<sequence>MSNSQYKDFVTCEAAAMAKLNGLWKEEPSDALLMGTYVHAALEGTLEEFKQSCPELFTQKGELRSQFKLAERMYQTISNDRMCMFVLDGQKEVIMTAEFAGCLWKVKLDSYNREGGRFADVKTVKSIRDKYWDKQYGYVSFVEAFGYLRQVALYAEIESRWSGSGEWLEPLIVAVSKEDPPDKQIINVDVSRMSMELEEIEKNMPRILAVKSGLEEPTRCETCKYCRETKQLRHVLHYTELLA</sequence>
<feature type="domain" description="Putative exodeoxyribonuclease 8 PDDEXK-like" evidence="1">
    <location>
        <begin position="2"/>
        <end position="229"/>
    </location>
</feature>
<name>A0ABY6ZNY3_9BACL</name>
<gene>
    <name evidence="2" type="ORF">NZD89_09200</name>
</gene>
<dbReference type="Proteomes" id="UP001164761">
    <property type="component" value="Chromosome"/>
</dbReference>
<reference evidence="2" key="1">
    <citation type="submission" date="2022-08" db="EMBL/GenBank/DDBJ databases">
        <title>Alicyclobacillus fastidiosus DSM 17978, complete genome.</title>
        <authorList>
            <person name="Wang Q."/>
            <person name="Cai R."/>
            <person name="Wang Z."/>
        </authorList>
    </citation>
    <scope>NUCLEOTIDE SEQUENCE</scope>
    <source>
        <strain evidence="2">DSM 17978</strain>
    </source>
</reference>
<dbReference type="EMBL" id="CP104067">
    <property type="protein sequence ID" value="WAH44560.1"/>
    <property type="molecule type" value="Genomic_DNA"/>
</dbReference>
<organism evidence="2 3">
    <name type="scientific">Alicyclobacillus fastidiosus</name>
    <dbReference type="NCBI Taxonomy" id="392011"/>
    <lineage>
        <taxon>Bacteria</taxon>
        <taxon>Bacillati</taxon>
        <taxon>Bacillota</taxon>
        <taxon>Bacilli</taxon>
        <taxon>Bacillales</taxon>
        <taxon>Alicyclobacillaceae</taxon>
        <taxon>Alicyclobacillus</taxon>
    </lineage>
</organism>
<dbReference type="Gene3D" id="3.90.320.10">
    <property type="match status" value="1"/>
</dbReference>